<evidence type="ECO:0000313" key="2">
    <source>
        <dbReference type="EMBL" id="VFK23153.1"/>
    </source>
</evidence>
<dbReference type="EMBL" id="CAADFQ010000006">
    <property type="protein sequence ID" value="VFK28331.1"/>
    <property type="molecule type" value="Genomic_DNA"/>
</dbReference>
<name>A0A450XGA9_9GAMM</name>
<gene>
    <name evidence="2" type="ORF">BECKMB1821G_GA0114241_100410</name>
    <name evidence="4" type="ORF">BECKMB1821H_GA0114242_100228</name>
    <name evidence="3" type="ORF">BECKMB1821I_GA0114274_100610</name>
</gene>
<protein>
    <submittedName>
        <fullName evidence="3">Uncharacterized protein</fullName>
    </submittedName>
</protein>
<dbReference type="AlphaFoldDB" id="A0A450XGA9"/>
<evidence type="ECO:0000313" key="3">
    <source>
        <dbReference type="EMBL" id="VFK28331.1"/>
    </source>
</evidence>
<dbReference type="EMBL" id="CAADGH010000002">
    <property type="protein sequence ID" value="VFK74208.1"/>
    <property type="molecule type" value="Genomic_DNA"/>
</dbReference>
<keyword evidence="1" id="KW-1133">Transmembrane helix</keyword>
<dbReference type="EMBL" id="CAADFO010000004">
    <property type="protein sequence ID" value="VFK23153.1"/>
    <property type="molecule type" value="Genomic_DNA"/>
</dbReference>
<accession>A0A450XGA9</accession>
<keyword evidence="1" id="KW-0472">Membrane</keyword>
<feature type="transmembrane region" description="Helical" evidence="1">
    <location>
        <begin position="213"/>
        <end position="233"/>
    </location>
</feature>
<feature type="transmembrane region" description="Helical" evidence="1">
    <location>
        <begin position="239"/>
        <end position="260"/>
    </location>
</feature>
<evidence type="ECO:0000313" key="4">
    <source>
        <dbReference type="EMBL" id="VFK74208.1"/>
    </source>
</evidence>
<sequence length="266" mass="30206">MPKKQSIVSLPSPEEAGQIYHAQLGARKNDAYKYNRLIMEHTLSPDGSIKRSVSMLIEALEDGVEEFFWRVPLLSENSKVAGIRVAVNSRIRGYQSQTMESMHEIVIRSEMLTKGETLHIGLEYYVSNVCKVNKKGLLHYELDYTFAYKPISTTKSLEIRLHAPRGSRARIETNLPKPESFIVGDNRLIIATEEKFQQGDIAGNIQLEYRSPYFVPLFSLVISLLFSAVLVLIQHGQTIFGSWYLAVIAALFFITSFVSLKVFRIE</sequence>
<organism evidence="3">
    <name type="scientific">Candidatus Kentrum sp. MB</name>
    <dbReference type="NCBI Taxonomy" id="2138164"/>
    <lineage>
        <taxon>Bacteria</taxon>
        <taxon>Pseudomonadati</taxon>
        <taxon>Pseudomonadota</taxon>
        <taxon>Gammaproteobacteria</taxon>
        <taxon>Candidatus Kentrum</taxon>
    </lineage>
</organism>
<evidence type="ECO:0000256" key="1">
    <source>
        <dbReference type="SAM" id="Phobius"/>
    </source>
</evidence>
<reference evidence="3" key="1">
    <citation type="submission" date="2019-02" db="EMBL/GenBank/DDBJ databases">
        <authorList>
            <person name="Gruber-Vodicka R. H."/>
            <person name="Seah K. B. B."/>
        </authorList>
    </citation>
    <scope>NUCLEOTIDE SEQUENCE</scope>
    <source>
        <strain evidence="2">BECK_BZ197</strain>
        <strain evidence="4">BECK_BZ198</strain>
        <strain evidence="3">BECK_BZ199</strain>
    </source>
</reference>
<keyword evidence="1" id="KW-0812">Transmembrane</keyword>
<proteinExistence type="predicted"/>